<dbReference type="RefSeq" id="XP_019071337.1">
    <property type="nucleotide sequence ID" value="XM_019215792.3"/>
</dbReference>
<keyword evidence="5" id="KW-1185">Reference proteome</keyword>
<gene>
    <name evidence="4" type="primary">LOC101262949</name>
</gene>
<dbReference type="PANTHER" id="PTHR47268">
    <property type="entry name" value="ACYLPHOSPHATASE"/>
    <property type="match status" value="1"/>
</dbReference>
<dbReference type="SUPFAM" id="SSF54975">
    <property type="entry name" value="Acylphosphatase/BLUF domain-like"/>
    <property type="match status" value="1"/>
</dbReference>
<dbReference type="GeneID" id="101262949"/>
<feature type="active site" evidence="1">
    <location>
        <position position="127"/>
    </location>
</feature>
<dbReference type="InterPro" id="IPR020456">
    <property type="entry name" value="Acylphosphatase"/>
</dbReference>
<dbReference type="Proteomes" id="UP000004994">
    <property type="component" value="Chromosome 9"/>
</dbReference>
<feature type="active site" evidence="1">
    <location>
        <position position="145"/>
    </location>
</feature>
<keyword evidence="1" id="KW-0378">Hydrolase</keyword>
<dbReference type="OrthoDB" id="7961613at2759"/>
<comment type="similarity">
    <text evidence="2">Belongs to the acylphosphatase family.</text>
</comment>
<sequence>MALVAASTSVSFSTERITCRFTNSLFKSNFITKLNNLDSPLQQWQTRSRTSFIMHNHSVIDSYKGVKRVSFQLPLLRLPLRVAPSSSLPFLHKFISSPMSSLSSDANPDVKTVRAVIKGRVQGVFYRDWTVENAKELGLKGWVRNRRDGSVEALFSGSPEKVQEMEQRCRRGPSSAIVTGLDVVPCDDDPGAGFERKQTA</sequence>
<dbReference type="InterPro" id="IPR017968">
    <property type="entry name" value="Acylphosphatase_CS"/>
</dbReference>
<accession>A0A3Q7HW99</accession>
<dbReference type="PROSITE" id="PS51160">
    <property type="entry name" value="ACYLPHOSPHATASE_3"/>
    <property type="match status" value="1"/>
</dbReference>
<dbReference type="EC" id="3.6.1.7" evidence="1"/>
<dbReference type="PRINTS" id="PR00112">
    <property type="entry name" value="ACYLPHPHTASE"/>
</dbReference>
<evidence type="ECO:0000313" key="4">
    <source>
        <dbReference type="EnsemblPlants" id="Solyc09g008190.3.1"/>
    </source>
</evidence>
<dbReference type="EnsemblPlants" id="Solyc09g008190.3.1">
    <property type="protein sequence ID" value="Solyc09g008190.3.1"/>
    <property type="gene ID" value="Solyc09g008190.3"/>
</dbReference>
<dbReference type="Gene3D" id="3.30.70.100">
    <property type="match status" value="1"/>
</dbReference>
<dbReference type="PANTHER" id="PTHR47268:SF4">
    <property type="entry name" value="ACYLPHOSPHATASE"/>
    <property type="match status" value="1"/>
</dbReference>
<dbReference type="STRING" id="4081.A0A3Q7HW99"/>
<dbReference type="PROSITE" id="PS00151">
    <property type="entry name" value="ACYLPHOSPHATASE_2"/>
    <property type="match status" value="1"/>
</dbReference>
<dbReference type="KEGG" id="sly:101262949"/>
<evidence type="ECO:0000256" key="1">
    <source>
        <dbReference type="PROSITE-ProRule" id="PRU00520"/>
    </source>
</evidence>
<organism evidence="4">
    <name type="scientific">Solanum lycopersicum</name>
    <name type="common">Tomato</name>
    <name type="synonym">Lycopersicon esculentum</name>
    <dbReference type="NCBI Taxonomy" id="4081"/>
    <lineage>
        <taxon>Eukaryota</taxon>
        <taxon>Viridiplantae</taxon>
        <taxon>Streptophyta</taxon>
        <taxon>Embryophyta</taxon>
        <taxon>Tracheophyta</taxon>
        <taxon>Spermatophyta</taxon>
        <taxon>Magnoliopsida</taxon>
        <taxon>eudicotyledons</taxon>
        <taxon>Gunneridae</taxon>
        <taxon>Pentapetalae</taxon>
        <taxon>asterids</taxon>
        <taxon>lamiids</taxon>
        <taxon>Solanales</taxon>
        <taxon>Solanaceae</taxon>
        <taxon>Solanoideae</taxon>
        <taxon>Solaneae</taxon>
        <taxon>Solanum</taxon>
        <taxon>Solanum subgen. Lycopersicon</taxon>
    </lineage>
</organism>
<reference evidence="4" key="2">
    <citation type="submission" date="2019-01" db="UniProtKB">
        <authorList>
            <consortium name="EnsemblPlants"/>
        </authorList>
    </citation>
    <scope>IDENTIFICATION</scope>
    <source>
        <strain evidence="4">cv. Heinz 1706</strain>
    </source>
</reference>
<dbReference type="InterPro" id="IPR001792">
    <property type="entry name" value="Acylphosphatase-like_dom"/>
</dbReference>
<dbReference type="Pfam" id="PF00708">
    <property type="entry name" value="Acylphosphatase"/>
    <property type="match status" value="1"/>
</dbReference>
<evidence type="ECO:0000256" key="2">
    <source>
        <dbReference type="RuleBase" id="RU004168"/>
    </source>
</evidence>
<name>A0A3Q7HW99_SOLLC</name>
<proteinExistence type="inferred from homology"/>
<dbReference type="SMR" id="A0A3Q7HW99"/>
<dbReference type="AlphaFoldDB" id="A0A3Q7HW99"/>
<protein>
    <recommendedName>
        <fullName evidence="1">acylphosphatase</fullName>
        <ecNumber evidence="1">3.6.1.7</ecNumber>
    </recommendedName>
</protein>
<reference evidence="4" key="1">
    <citation type="journal article" date="2012" name="Nature">
        <title>The tomato genome sequence provides insights into fleshy fruit evolution.</title>
        <authorList>
            <consortium name="Tomato Genome Consortium"/>
        </authorList>
    </citation>
    <scope>NUCLEOTIDE SEQUENCE [LARGE SCALE GENOMIC DNA]</scope>
    <source>
        <strain evidence="4">cv. Heinz 1706</strain>
    </source>
</reference>
<evidence type="ECO:0000313" key="5">
    <source>
        <dbReference type="Proteomes" id="UP000004994"/>
    </source>
</evidence>
<evidence type="ECO:0000259" key="3">
    <source>
        <dbReference type="PROSITE" id="PS51160"/>
    </source>
</evidence>
<dbReference type="GO" id="GO:0003998">
    <property type="term" value="F:acylphosphatase activity"/>
    <property type="evidence" value="ECO:0007669"/>
    <property type="project" value="UniProtKB-EC"/>
</dbReference>
<dbReference type="RefSeq" id="XP_025888584.1">
    <property type="nucleotide sequence ID" value="XM_026032799.2"/>
</dbReference>
<dbReference type="InParanoid" id="A0A3Q7HW99"/>
<dbReference type="Gramene" id="Solyc09g008190.3.1">
    <property type="protein sequence ID" value="Solyc09g008190.3.1"/>
    <property type="gene ID" value="Solyc09g008190.3"/>
</dbReference>
<comment type="catalytic activity">
    <reaction evidence="1">
        <text>an acyl phosphate + H2O = a carboxylate + phosphate + H(+)</text>
        <dbReference type="Rhea" id="RHEA:14965"/>
        <dbReference type="ChEBI" id="CHEBI:15377"/>
        <dbReference type="ChEBI" id="CHEBI:15378"/>
        <dbReference type="ChEBI" id="CHEBI:29067"/>
        <dbReference type="ChEBI" id="CHEBI:43474"/>
        <dbReference type="ChEBI" id="CHEBI:59918"/>
        <dbReference type="EC" id="3.6.1.7"/>
    </reaction>
</comment>
<dbReference type="OMA" id="NSSHPLC"/>
<dbReference type="InterPro" id="IPR036046">
    <property type="entry name" value="Acylphosphatase-like_dom_sf"/>
</dbReference>
<dbReference type="FunCoup" id="A0A3Q7HW99">
    <property type="interactions" value="302"/>
</dbReference>
<feature type="domain" description="Acylphosphatase-like" evidence="3">
    <location>
        <begin position="112"/>
        <end position="198"/>
    </location>
</feature>